<proteinExistence type="predicted"/>
<dbReference type="InterPro" id="IPR015358">
    <property type="entry name" value="Tscrpt_reg_MerR_DNA-bd"/>
</dbReference>
<organism evidence="5">
    <name type="scientific">hydrothermal vent metagenome</name>
    <dbReference type="NCBI Taxonomy" id="652676"/>
    <lineage>
        <taxon>unclassified sequences</taxon>
        <taxon>metagenomes</taxon>
        <taxon>ecological metagenomes</taxon>
    </lineage>
</organism>
<dbReference type="GO" id="GO:0003677">
    <property type="term" value="F:DNA binding"/>
    <property type="evidence" value="ECO:0007669"/>
    <property type="project" value="UniProtKB-KW"/>
</dbReference>
<keyword evidence="3" id="KW-0804">Transcription</keyword>
<evidence type="ECO:0000313" key="5">
    <source>
        <dbReference type="EMBL" id="VAV87128.1"/>
    </source>
</evidence>
<dbReference type="InterPro" id="IPR000551">
    <property type="entry name" value="MerR-type_HTH_dom"/>
</dbReference>
<dbReference type="GO" id="GO:0003700">
    <property type="term" value="F:DNA-binding transcription factor activity"/>
    <property type="evidence" value="ECO:0007669"/>
    <property type="project" value="InterPro"/>
</dbReference>
<dbReference type="InterPro" id="IPR047057">
    <property type="entry name" value="MerR_fam"/>
</dbReference>
<dbReference type="Gene3D" id="1.10.1660.10">
    <property type="match status" value="1"/>
</dbReference>
<dbReference type="InterPro" id="IPR009061">
    <property type="entry name" value="DNA-bd_dom_put_sf"/>
</dbReference>
<name>A0A3B0RG86_9ZZZZ</name>
<protein>
    <recommendedName>
        <fullName evidence="4">HTH merR-type domain-containing protein</fullName>
    </recommendedName>
</protein>
<dbReference type="PROSITE" id="PS50937">
    <property type="entry name" value="HTH_MERR_2"/>
    <property type="match status" value="1"/>
</dbReference>
<dbReference type="PANTHER" id="PTHR30204:SF92">
    <property type="entry name" value="HTH-TYPE TRANSCRIPTIONAL REGULATOR ZNTR"/>
    <property type="match status" value="1"/>
</dbReference>
<sequence>MRSQKREFTIGALSKYSGVNIETIRYYEKIKVMPSPPRSEGGYRLYNDSHRRRLSFIRRSRELGFSLEEIRGLLTLVDDKSYTCAQVENITVNHLNTTRRKIADLQKLEAVLDGMVSKCHGEHVPDCPVIDALSL</sequence>
<keyword evidence="2" id="KW-0238">DNA-binding</keyword>
<dbReference type="CDD" id="cd04785">
    <property type="entry name" value="HTH_CadR-PbrR-like"/>
    <property type="match status" value="1"/>
</dbReference>
<dbReference type="AlphaFoldDB" id="A0A3B0RG86"/>
<evidence type="ECO:0000259" key="4">
    <source>
        <dbReference type="PROSITE" id="PS50937"/>
    </source>
</evidence>
<evidence type="ECO:0000256" key="2">
    <source>
        <dbReference type="ARBA" id="ARBA00023125"/>
    </source>
</evidence>
<evidence type="ECO:0000256" key="1">
    <source>
        <dbReference type="ARBA" id="ARBA00023015"/>
    </source>
</evidence>
<dbReference type="SUPFAM" id="SSF46955">
    <property type="entry name" value="Putative DNA-binding domain"/>
    <property type="match status" value="1"/>
</dbReference>
<dbReference type="EMBL" id="UOED01000021">
    <property type="protein sequence ID" value="VAV87128.1"/>
    <property type="molecule type" value="Genomic_DNA"/>
</dbReference>
<dbReference type="PRINTS" id="PR00040">
    <property type="entry name" value="HTHMERR"/>
</dbReference>
<dbReference type="PANTHER" id="PTHR30204">
    <property type="entry name" value="REDOX-CYCLING DRUG-SENSING TRANSCRIPTIONAL ACTIVATOR SOXR"/>
    <property type="match status" value="1"/>
</dbReference>
<dbReference type="SMART" id="SM00422">
    <property type="entry name" value="HTH_MERR"/>
    <property type="match status" value="1"/>
</dbReference>
<keyword evidence="1" id="KW-0805">Transcription regulation</keyword>
<dbReference type="Pfam" id="PF09278">
    <property type="entry name" value="MerR-DNA-bind"/>
    <property type="match status" value="1"/>
</dbReference>
<reference evidence="5" key="1">
    <citation type="submission" date="2018-06" db="EMBL/GenBank/DDBJ databases">
        <authorList>
            <person name="Zhirakovskaya E."/>
        </authorList>
    </citation>
    <scope>NUCLEOTIDE SEQUENCE</scope>
</reference>
<gene>
    <name evidence="5" type="ORF">MNBD_ALPHA02-446</name>
</gene>
<evidence type="ECO:0000256" key="3">
    <source>
        <dbReference type="ARBA" id="ARBA00023163"/>
    </source>
</evidence>
<dbReference type="Pfam" id="PF00376">
    <property type="entry name" value="MerR"/>
    <property type="match status" value="1"/>
</dbReference>
<accession>A0A3B0RG86</accession>
<feature type="domain" description="HTH merR-type" evidence="4">
    <location>
        <begin position="7"/>
        <end position="76"/>
    </location>
</feature>